<dbReference type="PANTHER" id="PTHR38248">
    <property type="entry name" value="FUNK1 6"/>
    <property type="match status" value="1"/>
</dbReference>
<feature type="domain" description="Fungal-type protein kinase" evidence="5">
    <location>
        <begin position="296"/>
        <end position="709"/>
    </location>
</feature>
<dbReference type="STRING" id="559298.A0A179UQ29"/>
<dbReference type="Gene3D" id="1.10.510.10">
    <property type="entry name" value="Transferase(Phosphotransferase) domain 1"/>
    <property type="match status" value="1"/>
</dbReference>
<dbReference type="InterPro" id="IPR011009">
    <property type="entry name" value="Kinase-like_dom_sf"/>
</dbReference>
<name>A0A179UQ29_BLAGS</name>
<proteinExistence type="predicted"/>
<dbReference type="InterPro" id="IPR040976">
    <property type="entry name" value="Pkinase_fungal"/>
</dbReference>
<dbReference type="Pfam" id="PF17667">
    <property type="entry name" value="Pkinase_fungal"/>
    <property type="match status" value="1"/>
</dbReference>
<gene>
    <name evidence="6" type="ORF">BDBG_05113</name>
</gene>
<dbReference type="Proteomes" id="UP000002038">
    <property type="component" value="Unassembled WGS sequence"/>
</dbReference>
<evidence type="ECO:0000256" key="3">
    <source>
        <dbReference type="ARBA" id="ARBA00048679"/>
    </source>
</evidence>
<evidence type="ECO:0000259" key="5">
    <source>
        <dbReference type="Pfam" id="PF17667"/>
    </source>
</evidence>
<dbReference type="VEuPathDB" id="FungiDB:BDBG_05113"/>
<comment type="catalytic activity">
    <reaction evidence="3">
        <text>L-seryl-[protein] + ATP = O-phospho-L-seryl-[protein] + ADP + H(+)</text>
        <dbReference type="Rhea" id="RHEA:17989"/>
        <dbReference type="Rhea" id="RHEA-COMP:9863"/>
        <dbReference type="Rhea" id="RHEA-COMP:11604"/>
        <dbReference type="ChEBI" id="CHEBI:15378"/>
        <dbReference type="ChEBI" id="CHEBI:29999"/>
        <dbReference type="ChEBI" id="CHEBI:30616"/>
        <dbReference type="ChEBI" id="CHEBI:83421"/>
        <dbReference type="ChEBI" id="CHEBI:456216"/>
        <dbReference type="EC" id="2.7.11.1"/>
    </reaction>
</comment>
<evidence type="ECO:0000313" key="7">
    <source>
        <dbReference type="Proteomes" id="UP000002038"/>
    </source>
</evidence>
<dbReference type="EC" id="2.7.11.1" evidence="1"/>
<keyword evidence="7" id="KW-1185">Reference proteome</keyword>
<dbReference type="GO" id="GO:0004674">
    <property type="term" value="F:protein serine/threonine kinase activity"/>
    <property type="evidence" value="ECO:0007669"/>
    <property type="project" value="UniProtKB-EC"/>
</dbReference>
<protein>
    <recommendedName>
        <fullName evidence="1">non-specific serine/threonine protein kinase</fullName>
        <ecNumber evidence="1">2.7.11.1</ecNumber>
    </recommendedName>
</protein>
<dbReference type="AlphaFoldDB" id="A0A179UQ29"/>
<dbReference type="PROSITE" id="PS00109">
    <property type="entry name" value="PROTEIN_KINASE_TYR"/>
    <property type="match status" value="1"/>
</dbReference>
<dbReference type="GeneID" id="8504190"/>
<evidence type="ECO:0000256" key="2">
    <source>
        <dbReference type="ARBA" id="ARBA00047899"/>
    </source>
</evidence>
<sequence length="864" mass="98018">MTRLSQEDCNIIKNHPLSDLVDRLQGALQEAERIYESRLISHHGAVDSLDQLYQSVFSKLVYTLQGEAAAYSLRSQISDGNVASDLAHIFKRLQKTREIFRYNDYQPLMHLVIQRPPTESQNVETWNFNVWKAVFTLIDTIPRQTTPPASVPPSFDSTPVKSTSTSQRGSEQTCDLVNPRIFEEIHDCTFRDVGGFFDKYFEGKDWSSKADAICQRVLAPDTDGNWAQFPDPPTQSNVLTWWFRLQEDLLLESRSMYYTTASKADLTGSKAERQVDLLLRTRDESPLRPRDESLLRNNHNWADILVVGELKKSKEEIKTKGTLLQMSRYVREVFAAQPTRRFIHAFAVCGTEMEVWVFDRSGPYSSGIIDVYTDSRQFFQVLVGYTMMSDEELGLDTFIARDEDGNKSITVKGPGNSEERKMQLGDMLSFQRAIVCRGTTCFLANDGQAEGVAKFSWVSDKRRPEAELLELASQKNVQGVATIIGYGAITSIADMRCGLTFDNKRHNFKSAPPSTTSLLHHSQPLTWPGYLDIHRKTSSRKRRSPDKGLQTSKRSRNTQQESELSFSIQSVHQPSLFDRNSEELYDNRILRCLVISPAGRPIYDYRSPLELLTALCDAIKAHQSLYLDGNILHRDISENNIIITDPGKADGHSGMLIDLDLAKEVGSGRSGARHQTGTMEFMAIEVLLNIDHTYRHDLESFFYVLIWQCAHHGWYKLNQLRVLYQRHGGLRNRMLEIWCAGSHETIANTKQGNIGTGGFEHLFTVEYSPPNNSLLTKWYTDTYREIARIKRGDMGADGFEDILSEFPPILECVKPLCRAIRDILFPYGGRGIIIGTPQDPKCLYNPIIKAYDDAISLIGGCHSD</sequence>
<dbReference type="EMBL" id="GG657457">
    <property type="protein sequence ID" value="OAT09309.1"/>
    <property type="molecule type" value="Genomic_DNA"/>
</dbReference>
<keyword evidence="6" id="KW-0808">Transferase</keyword>
<dbReference type="KEGG" id="bgh:BDBG_05113"/>
<evidence type="ECO:0000256" key="4">
    <source>
        <dbReference type="SAM" id="MobiDB-lite"/>
    </source>
</evidence>
<evidence type="ECO:0000313" key="6">
    <source>
        <dbReference type="EMBL" id="OAT09309.1"/>
    </source>
</evidence>
<evidence type="ECO:0000256" key="1">
    <source>
        <dbReference type="ARBA" id="ARBA00012513"/>
    </source>
</evidence>
<feature type="compositionally biased region" description="Polar residues" evidence="4">
    <location>
        <begin position="155"/>
        <end position="171"/>
    </location>
</feature>
<organism evidence="6 7">
    <name type="scientific">Blastomyces gilchristii (strain SLH14081)</name>
    <name type="common">Blastomyces dermatitidis</name>
    <dbReference type="NCBI Taxonomy" id="559298"/>
    <lineage>
        <taxon>Eukaryota</taxon>
        <taxon>Fungi</taxon>
        <taxon>Dikarya</taxon>
        <taxon>Ascomycota</taxon>
        <taxon>Pezizomycotina</taxon>
        <taxon>Eurotiomycetes</taxon>
        <taxon>Eurotiomycetidae</taxon>
        <taxon>Onygenales</taxon>
        <taxon>Ajellomycetaceae</taxon>
        <taxon>Blastomyces</taxon>
    </lineage>
</organism>
<reference evidence="7" key="1">
    <citation type="journal article" date="2015" name="PLoS Genet.">
        <title>The dynamic genome and transcriptome of the human fungal pathogen Blastomyces and close relative Emmonsia.</title>
        <authorList>
            <person name="Munoz J.F."/>
            <person name="Gauthier G.M."/>
            <person name="Desjardins C.A."/>
            <person name="Gallo J.E."/>
            <person name="Holder J."/>
            <person name="Sullivan T.D."/>
            <person name="Marty A.J."/>
            <person name="Carmen J.C."/>
            <person name="Chen Z."/>
            <person name="Ding L."/>
            <person name="Gujja S."/>
            <person name="Magrini V."/>
            <person name="Misas E."/>
            <person name="Mitreva M."/>
            <person name="Priest M."/>
            <person name="Saif S."/>
            <person name="Whiston E.A."/>
            <person name="Young S."/>
            <person name="Zeng Q."/>
            <person name="Goldman W.E."/>
            <person name="Mardis E.R."/>
            <person name="Taylor J.W."/>
            <person name="McEwen J.G."/>
            <person name="Clay O.K."/>
            <person name="Klein B.S."/>
            <person name="Cuomo C.A."/>
        </authorList>
    </citation>
    <scope>NUCLEOTIDE SEQUENCE [LARGE SCALE GENOMIC DNA]</scope>
    <source>
        <strain evidence="7">SLH14081</strain>
    </source>
</reference>
<dbReference type="PANTHER" id="PTHR38248:SF2">
    <property type="entry name" value="FUNK1 11"/>
    <property type="match status" value="1"/>
</dbReference>
<dbReference type="SUPFAM" id="SSF56112">
    <property type="entry name" value="Protein kinase-like (PK-like)"/>
    <property type="match status" value="1"/>
</dbReference>
<keyword evidence="6" id="KW-0418">Kinase</keyword>
<feature type="compositionally biased region" description="Polar residues" evidence="4">
    <location>
        <begin position="549"/>
        <end position="567"/>
    </location>
</feature>
<dbReference type="RefSeq" id="XP_002624344.1">
    <property type="nucleotide sequence ID" value="XM_002624298.2"/>
</dbReference>
<dbReference type="InterPro" id="IPR008266">
    <property type="entry name" value="Tyr_kinase_AS"/>
</dbReference>
<comment type="catalytic activity">
    <reaction evidence="2">
        <text>L-threonyl-[protein] + ATP = O-phospho-L-threonyl-[protein] + ADP + H(+)</text>
        <dbReference type="Rhea" id="RHEA:46608"/>
        <dbReference type="Rhea" id="RHEA-COMP:11060"/>
        <dbReference type="Rhea" id="RHEA-COMP:11605"/>
        <dbReference type="ChEBI" id="CHEBI:15378"/>
        <dbReference type="ChEBI" id="CHEBI:30013"/>
        <dbReference type="ChEBI" id="CHEBI:30616"/>
        <dbReference type="ChEBI" id="CHEBI:61977"/>
        <dbReference type="ChEBI" id="CHEBI:456216"/>
        <dbReference type="EC" id="2.7.11.1"/>
    </reaction>
</comment>
<accession>A0A179UQ29</accession>
<dbReference type="OrthoDB" id="5584477at2759"/>
<feature type="region of interest" description="Disordered" evidence="4">
    <location>
        <begin position="536"/>
        <end position="567"/>
    </location>
</feature>
<feature type="region of interest" description="Disordered" evidence="4">
    <location>
        <begin position="145"/>
        <end position="171"/>
    </location>
</feature>